<dbReference type="Proteomes" id="UP000298327">
    <property type="component" value="Unassembled WGS sequence"/>
</dbReference>
<evidence type="ECO:0000256" key="1">
    <source>
        <dbReference type="SAM" id="MobiDB-lite"/>
    </source>
</evidence>
<organism evidence="2 3">
    <name type="scientific">Dentipellis fragilis</name>
    <dbReference type="NCBI Taxonomy" id="205917"/>
    <lineage>
        <taxon>Eukaryota</taxon>
        <taxon>Fungi</taxon>
        <taxon>Dikarya</taxon>
        <taxon>Basidiomycota</taxon>
        <taxon>Agaricomycotina</taxon>
        <taxon>Agaricomycetes</taxon>
        <taxon>Russulales</taxon>
        <taxon>Hericiaceae</taxon>
        <taxon>Dentipellis</taxon>
    </lineage>
</organism>
<keyword evidence="3" id="KW-1185">Reference proteome</keyword>
<feature type="compositionally biased region" description="Low complexity" evidence="1">
    <location>
        <begin position="23"/>
        <end position="33"/>
    </location>
</feature>
<sequence>MTSNTSTQPTGNTIPNLGATPASGSSGSDDTSTNQAQPHGHSSNGAPSSSSASAGAQGVDSLAAAMQVLDGLSPNKKQAVMNVIRAHL</sequence>
<gene>
    <name evidence="2" type="ORF">EVG20_g6319</name>
</gene>
<feature type="compositionally biased region" description="Low complexity" evidence="1">
    <location>
        <begin position="40"/>
        <end position="57"/>
    </location>
</feature>
<dbReference type="AlphaFoldDB" id="A0A4Y9YNP4"/>
<accession>A0A4Y9YNP4</accession>
<proteinExistence type="predicted"/>
<comment type="caution">
    <text evidence="2">The sequence shown here is derived from an EMBL/GenBank/DDBJ whole genome shotgun (WGS) entry which is preliminary data.</text>
</comment>
<feature type="region of interest" description="Disordered" evidence="1">
    <location>
        <begin position="1"/>
        <end position="57"/>
    </location>
</feature>
<evidence type="ECO:0000313" key="3">
    <source>
        <dbReference type="Proteomes" id="UP000298327"/>
    </source>
</evidence>
<name>A0A4Y9YNP4_9AGAM</name>
<feature type="compositionally biased region" description="Polar residues" evidence="1">
    <location>
        <begin position="1"/>
        <end position="15"/>
    </location>
</feature>
<protein>
    <submittedName>
        <fullName evidence="2">Uncharacterized protein</fullName>
    </submittedName>
</protein>
<reference evidence="2 3" key="1">
    <citation type="submission" date="2019-02" db="EMBL/GenBank/DDBJ databases">
        <title>Genome sequencing of the rare red list fungi Dentipellis fragilis.</title>
        <authorList>
            <person name="Buettner E."/>
            <person name="Kellner H."/>
        </authorList>
    </citation>
    <scope>NUCLEOTIDE SEQUENCE [LARGE SCALE GENOMIC DNA]</scope>
    <source>
        <strain evidence="2 3">DSM 105465</strain>
    </source>
</reference>
<evidence type="ECO:0000313" key="2">
    <source>
        <dbReference type="EMBL" id="TFY63418.1"/>
    </source>
</evidence>
<dbReference type="EMBL" id="SEOQ01000416">
    <property type="protein sequence ID" value="TFY63418.1"/>
    <property type="molecule type" value="Genomic_DNA"/>
</dbReference>